<name>A0A510V375_9CELL</name>
<dbReference type="Gene3D" id="3.90.550.10">
    <property type="entry name" value="Spore Coat Polysaccharide Biosynthesis Protein SpsA, Chain A"/>
    <property type="match status" value="1"/>
</dbReference>
<dbReference type="OrthoDB" id="3180470at2"/>
<dbReference type="EMBL" id="BJUB01000005">
    <property type="protein sequence ID" value="GEK21318.1"/>
    <property type="molecule type" value="Genomic_DNA"/>
</dbReference>
<accession>A0A510V375</accession>
<dbReference type="PANTHER" id="PTHR43179:SF12">
    <property type="entry name" value="GALACTOFURANOSYLTRANSFERASE GLFT2"/>
    <property type="match status" value="1"/>
</dbReference>
<dbReference type="GO" id="GO:0016757">
    <property type="term" value="F:glycosyltransferase activity"/>
    <property type="evidence" value="ECO:0007669"/>
    <property type="project" value="UniProtKB-KW"/>
</dbReference>
<dbReference type="Proteomes" id="UP000321118">
    <property type="component" value="Unassembled WGS sequence"/>
</dbReference>
<evidence type="ECO:0000256" key="3">
    <source>
        <dbReference type="ARBA" id="ARBA00022676"/>
    </source>
</evidence>
<comment type="pathway">
    <text evidence="1">Cell wall biogenesis; cell wall polysaccharide biosynthesis.</text>
</comment>
<dbReference type="PANTHER" id="PTHR43179">
    <property type="entry name" value="RHAMNOSYLTRANSFERASE WBBL"/>
    <property type="match status" value="1"/>
</dbReference>
<evidence type="ECO:0000313" key="7">
    <source>
        <dbReference type="Proteomes" id="UP000321118"/>
    </source>
</evidence>
<evidence type="ECO:0000313" key="6">
    <source>
        <dbReference type="EMBL" id="GEK21318.1"/>
    </source>
</evidence>
<keyword evidence="4" id="KW-0808">Transferase</keyword>
<comment type="caution">
    <text evidence="6">The sequence shown here is derived from an EMBL/GenBank/DDBJ whole genome shotgun (WGS) entry which is preliminary data.</text>
</comment>
<dbReference type="SUPFAM" id="SSF53448">
    <property type="entry name" value="Nucleotide-diphospho-sugar transferases"/>
    <property type="match status" value="1"/>
</dbReference>
<comment type="similarity">
    <text evidence="2">Belongs to the glycosyltransferase 2 family.</text>
</comment>
<dbReference type="InterPro" id="IPR029044">
    <property type="entry name" value="Nucleotide-diphossugar_trans"/>
</dbReference>
<sequence length="303" mass="32187">MSVTVAVLTYRRPDDLLAVVPQLLEQVAAVPDTVELLVVDNDPAGGARETLAPFGDGVRYEHEATPGIAAARNRALDASSDADVLIFIDDDERPSPGWLASMLDAYRAGRPAAVVGPVVSEMAVPLEPWVTAGRFFDRRRLPTGTHVDVAATNNLLLDLTTVQRLGLRFDAQFGLSGGSDTLFTRQLASSGAALVWCDEAIVTDVVPAERTTREWVLHRARRSGNSASRCSIVLAPSAPARAVVRARCLAAGAIRTAGGTARSVVGRLLRSDEHDAKGRRTAARGRGMISGALGAVVFDYARP</sequence>
<dbReference type="AlphaFoldDB" id="A0A510V375"/>
<proteinExistence type="inferred from homology"/>
<keyword evidence="7" id="KW-1185">Reference proteome</keyword>
<evidence type="ECO:0000256" key="1">
    <source>
        <dbReference type="ARBA" id="ARBA00004776"/>
    </source>
</evidence>
<dbReference type="InterPro" id="IPR001173">
    <property type="entry name" value="Glyco_trans_2-like"/>
</dbReference>
<evidence type="ECO:0000256" key="2">
    <source>
        <dbReference type="ARBA" id="ARBA00006739"/>
    </source>
</evidence>
<organism evidence="6 7">
    <name type="scientific">Cellulomonas xylanilytica</name>
    <dbReference type="NCBI Taxonomy" id="233583"/>
    <lineage>
        <taxon>Bacteria</taxon>
        <taxon>Bacillati</taxon>
        <taxon>Actinomycetota</taxon>
        <taxon>Actinomycetes</taxon>
        <taxon>Micrococcales</taxon>
        <taxon>Cellulomonadaceae</taxon>
        <taxon>Cellulomonas</taxon>
    </lineage>
</organism>
<keyword evidence="3" id="KW-0328">Glycosyltransferase</keyword>
<gene>
    <name evidence="6" type="ORF">CXY01_18380</name>
</gene>
<evidence type="ECO:0000259" key="5">
    <source>
        <dbReference type="Pfam" id="PF00535"/>
    </source>
</evidence>
<protein>
    <recommendedName>
        <fullName evidence="5">Glycosyltransferase 2-like domain-containing protein</fullName>
    </recommendedName>
</protein>
<dbReference type="Pfam" id="PF00535">
    <property type="entry name" value="Glycos_transf_2"/>
    <property type="match status" value="1"/>
</dbReference>
<reference evidence="6 7" key="1">
    <citation type="submission" date="2019-07" db="EMBL/GenBank/DDBJ databases">
        <title>Whole genome shotgun sequence of Cellulomonas xylanilytica NBRC 101102.</title>
        <authorList>
            <person name="Hosoyama A."/>
            <person name="Uohara A."/>
            <person name="Ohji S."/>
            <person name="Ichikawa N."/>
        </authorList>
    </citation>
    <scope>NUCLEOTIDE SEQUENCE [LARGE SCALE GENOMIC DNA]</scope>
    <source>
        <strain evidence="6 7">NBRC 101102</strain>
    </source>
</reference>
<feature type="domain" description="Glycosyltransferase 2-like" evidence="5">
    <location>
        <begin position="4"/>
        <end position="131"/>
    </location>
</feature>
<evidence type="ECO:0000256" key="4">
    <source>
        <dbReference type="ARBA" id="ARBA00022679"/>
    </source>
</evidence>